<organism evidence="2 4">
    <name type="scientific">Legionella gratiana</name>
    <dbReference type="NCBI Taxonomy" id="45066"/>
    <lineage>
        <taxon>Bacteria</taxon>
        <taxon>Pseudomonadati</taxon>
        <taxon>Pseudomonadota</taxon>
        <taxon>Gammaproteobacteria</taxon>
        <taxon>Legionellales</taxon>
        <taxon>Legionellaceae</taxon>
        <taxon>Legionella</taxon>
    </lineage>
</organism>
<gene>
    <name evidence="1" type="ORF">Lgra_0818</name>
    <name evidence="2" type="ORF">NCTC12388_02753</name>
</gene>
<protein>
    <submittedName>
        <fullName evidence="2">Uncharacterized protein</fullName>
    </submittedName>
</protein>
<name>A0A378JFB3_9GAMM</name>
<sequence length="64" mass="7240">MDLDHLLVWMVTIIYEYQINEYFSSMDTIRGFAGIGGLGPQRIAGNEINNFSFQGLFLSLTLHA</sequence>
<proteinExistence type="predicted"/>
<evidence type="ECO:0000313" key="2">
    <source>
        <dbReference type="EMBL" id="STX46006.1"/>
    </source>
</evidence>
<evidence type="ECO:0000313" key="4">
    <source>
        <dbReference type="Proteomes" id="UP000254476"/>
    </source>
</evidence>
<evidence type="ECO:0000313" key="3">
    <source>
        <dbReference type="Proteomes" id="UP000054691"/>
    </source>
</evidence>
<keyword evidence="3" id="KW-1185">Reference proteome</keyword>
<evidence type="ECO:0000313" key="1">
    <source>
        <dbReference type="EMBL" id="KTD13683.1"/>
    </source>
</evidence>
<dbReference type="Proteomes" id="UP000054691">
    <property type="component" value="Unassembled WGS sequence"/>
</dbReference>
<dbReference type="AlphaFoldDB" id="A0A378JFB3"/>
<dbReference type="EMBL" id="LNYE01000009">
    <property type="protein sequence ID" value="KTD13683.1"/>
    <property type="molecule type" value="Genomic_DNA"/>
</dbReference>
<dbReference type="STRING" id="45066.Lgra_0818"/>
<reference evidence="2 4" key="2">
    <citation type="submission" date="2018-06" db="EMBL/GenBank/DDBJ databases">
        <authorList>
            <consortium name="Pathogen Informatics"/>
            <person name="Doyle S."/>
        </authorList>
    </citation>
    <scope>NUCLEOTIDE SEQUENCE [LARGE SCALE GENOMIC DNA]</scope>
    <source>
        <strain evidence="2 4">NCTC12388</strain>
    </source>
</reference>
<reference evidence="1 3" key="1">
    <citation type="submission" date="2015-11" db="EMBL/GenBank/DDBJ databases">
        <title>Genomic analysis of 38 Legionella species identifies large and diverse effector repertoires.</title>
        <authorList>
            <person name="Burstein D."/>
            <person name="Amaro F."/>
            <person name="Zusman T."/>
            <person name="Lifshitz Z."/>
            <person name="Cohen O."/>
            <person name="Gilbert J.A."/>
            <person name="Pupko T."/>
            <person name="Shuman H.A."/>
            <person name="Segal G."/>
        </authorList>
    </citation>
    <scope>NUCLEOTIDE SEQUENCE [LARGE SCALE GENOMIC DNA]</scope>
    <source>
        <strain evidence="1 3">Lyon 8420412</strain>
    </source>
</reference>
<accession>A0A378JFB3</accession>
<dbReference type="EMBL" id="UGOB01000001">
    <property type="protein sequence ID" value="STX46006.1"/>
    <property type="molecule type" value="Genomic_DNA"/>
</dbReference>
<dbReference type="Proteomes" id="UP000254476">
    <property type="component" value="Unassembled WGS sequence"/>
</dbReference>